<proteinExistence type="predicted"/>
<reference evidence="2 3" key="1">
    <citation type="submission" date="2021-12" db="EMBL/GenBank/DDBJ databases">
        <title>Discovery of the Pendulisporaceae a myxobacterial family with distinct sporulation behavior and unique specialized metabolism.</title>
        <authorList>
            <person name="Garcia R."/>
            <person name="Popoff A."/>
            <person name="Bader C.D."/>
            <person name="Loehr J."/>
            <person name="Walesch S."/>
            <person name="Walt C."/>
            <person name="Boldt J."/>
            <person name="Bunk B."/>
            <person name="Haeckl F.J.F.P.J."/>
            <person name="Gunesch A.P."/>
            <person name="Birkelbach J."/>
            <person name="Nuebel U."/>
            <person name="Pietschmann T."/>
            <person name="Bach T."/>
            <person name="Mueller R."/>
        </authorList>
    </citation>
    <scope>NUCLEOTIDE SEQUENCE [LARGE SCALE GENOMIC DNA]</scope>
    <source>
        <strain evidence="2 3">MSr11954</strain>
    </source>
</reference>
<evidence type="ECO:0000256" key="1">
    <source>
        <dbReference type="SAM" id="MobiDB-lite"/>
    </source>
</evidence>
<feature type="compositionally biased region" description="Basic and acidic residues" evidence="1">
    <location>
        <begin position="90"/>
        <end position="104"/>
    </location>
</feature>
<feature type="region of interest" description="Disordered" evidence="1">
    <location>
        <begin position="22"/>
        <end position="125"/>
    </location>
</feature>
<evidence type="ECO:0000313" key="3">
    <source>
        <dbReference type="Proteomes" id="UP001370348"/>
    </source>
</evidence>
<feature type="compositionally biased region" description="Polar residues" evidence="1">
    <location>
        <begin position="25"/>
        <end position="35"/>
    </location>
</feature>
<dbReference type="Proteomes" id="UP001370348">
    <property type="component" value="Chromosome"/>
</dbReference>
<dbReference type="PROSITE" id="PS51257">
    <property type="entry name" value="PROKAR_LIPOPROTEIN"/>
    <property type="match status" value="1"/>
</dbReference>
<sequence length="194" mass="19954">MRQTIFWITLGLGVGTVACGGSPKPATNPSTSAATSEPAPKWDDSSESSDNARHPVFSSSSPPSAANDQGWKPSGAPPAAGSPAPPAQQRRTDSYDKEATEVVLRRAARQVKDNCGSAKDENGKAAGPWGKTVVVVALGHNGHSKGASIGSPFDGAPTGRCAIQAFSSLTYPPWAGADTTVNWEVDIATPKDAK</sequence>
<feature type="compositionally biased region" description="Low complexity" evidence="1">
    <location>
        <begin position="73"/>
        <end position="82"/>
    </location>
</feature>
<protein>
    <recommendedName>
        <fullName evidence="4">Secreted protein</fullName>
    </recommendedName>
</protein>
<dbReference type="EMBL" id="CP089984">
    <property type="protein sequence ID" value="WXB13161.1"/>
    <property type="molecule type" value="Genomic_DNA"/>
</dbReference>
<accession>A0ABZ2LQG9</accession>
<evidence type="ECO:0000313" key="2">
    <source>
        <dbReference type="EMBL" id="WXB13161.1"/>
    </source>
</evidence>
<evidence type="ECO:0008006" key="4">
    <source>
        <dbReference type="Google" id="ProtNLM"/>
    </source>
</evidence>
<gene>
    <name evidence="2" type="ORF">LZC94_35605</name>
</gene>
<dbReference type="RefSeq" id="WP_394822780.1">
    <property type="nucleotide sequence ID" value="NZ_CP089984.1"/>
</dbReference>
<keyword evidence="3" id="KW-1185">Reference proteome</keyword>
<name>A0ABZ2LQG9_9BACT</name>
<organism evidence="2 3">
    <name type="scientific">Pendulispora albinea</name>
    <dbReference type="NCBI Taxonomy" id="2741071"/>
    <lineage>
        <taxon>Bacteria</taxon>
        <taxon>Pseudomonadati</taxon>
        <taxon>Myxococcota</taxon>
        <taxon>Myxococcia</taxon>
        <taxon>Myxococcales</taxon>
        <taxon>Sorangiineae</taxon>
        <taxon>Pendulisporaceae</taxon>
        <taxon>Pendulispora</taxon>
    </lineage>
</organism>